<name>A0A183HZ54_9BILA</name>
<keyword evidence="1" id="KW-1133">Transmembrane helix</keyword>
<dbReference type="Proteomes" id="UP000267606">
    <property type="component" value="Unassembled WGS sequence"/>
</dbReference>
<proteinExistence type="predicted"/>
<evidence type="ECO:0000313" key="4">
    <source>
        <dbReference type="WBParaSite" id="OFLC_0001276701-mRNA-1"/>
    </source>
</evidence>
<evidence type="ECO:0000313" key="3">
    <source>
        <dbReference type="Proteomes" id="UP000267606"/>
    </source>
</evidence>
<dbReference type="WBParaSite" id="OFLC_0001276701-mRNA-1">
    <property type="protein sequence ID" value="OFLC_0001276701-mRNA-1"/>
    <property type="gene ID" value="OFLC_0001276701"/>
</dbReference>
<organism evidence="4">
    <name type="scientific">Onchocerca flexuosa</name>
    <dbReference type="NCBI Taxonomy" id="387005"/>
    <lineage>
        <taxon>Eukaryota</taxon>
        <taxon>Metazoa</taxon>
        <taxon>Ecdysozoa</taxon>
        <taxon>Nematoda</taxon>
        <taxon>Chromadorea</taxon>
        <taxon>Rhabditida</taxon>
        <taxon>Spirurina</taxon>
        <taxon>Spiruromorpha</taxon>
        <taxon>Filarioidea</taxon>
        <taxon>Onchocercidae</taxon>
        <taxon>Onchocerca</taxon>
    </lineage>
</organism>
<evidence type="ECO:0000256" key="1">
    <source>
        <dbReference type="SAM" id="Phobius"/>
    </source>
</evidence>
<protein>
    <submittedName>
        <fullName evidence="4">Ovule protein</fullName>
    </submittedName>
</protein>
<keyword evidence="1" id="KW-0812">Transmembrane</keyword>
<reference evidence="2 3" key="2">
    <citation type="submission" date="2018-11" db="EMBL/GenBank/DDBJ databases">
        <authorList>
            <consortium name="Pathogen Informatics"/>
        </authorList>
    </citation>
    <scope>NUCLEOTIDE SEQUENCE [LARGE SCALE GENOMIC DNA]</scope>
</reference>
<keyword evidence="1" id="KW-0472">Membrane</keyword>
<reference evidence="4" key="1">
    <citation type="submission" date="2016-06" db="UniProtKB">
        <authorList>
            <consortium name="WormBaseParasite"/>
        </authorList>
    </citation>
    <scope>IDENTIFICATION</scope>
</reference>
<keyword evidence="3" id="KW-1185">Reference proteome</keyword>
<gene>
    <name evidence="2" type="ORF">OFLC_LOCUS12766</name>
</gene>
<feature type="transmembrane region" description="Helical" evidence="1">
    <location>
        <begin position="54"/>
        <end position="71"/>
    </location>
</feature>
<dbReference type="AlphaFoldDB" id="A0A183HZ54"/>
<dbReference type="EMBL" id="UZAJ01039927">
    <property type="protein sequence ID" value="VDP12110.1"/>
    <property type="molecule type" value="Genomic_DNA"/>
</dbReference>
<accession>A0A183HZ54</accession>
<evidence type="ECO:0000313" key="2">
    <source>
        <dbReference type="EMBL" id="VDP12110.1"/>
    </source>
</evidence>
<sequence length="103" mass="11763">MDVNTVPRLVSLENSCPKPSMIKSRAVHDSNIDDPFVSFTFQPNLTNSELNCKFMVYIAFLIMTSYPFFVMSCPSSHSVSTTNTNEPTLERNVHMREYQGKCF</sequence>